<feature type="active site" evidence="4">
    <location>
        <position position="46"/>
    </location>
</feature>
<comment type="function">
    <text evidence="4">Has an important function as a repair enzyme for proteins that have been inactivated by oxidation. Catalyzes the reversible oxidation-reduction of methionine sulfoxide in proteins to methionine.</text>
</comment>
<dbReference type="InterPro" id="IPR002569">
    <property type="entry name" value="Met_Sox_Rdtase_MsrA_dom"/>
</dbReference>
<dbReference type="InterPro" id="IPR036509">
    <property type="entry name" value="Met_Sox_Rdtase_MsrA_sf"/>
</dbReference>
<evidence type="ECO:0000256" key="4">
    <source>
        <dbReference type="HAMAP-Rule" id="MF_01401"/>
    </source>
</evidence>
<comment type="catalytic activity">
    <reaction evidence="2 4">
        <text>L-methionyl-[protein] + [thioredoxin]-disulfide + H2O = L-methionyl-(S)-S-oxide-[protein] + [thioredoxin]-dithiol</text>
        <dbReference type="Rhea" id="RHEA:14217"/>
        <dbReference type="Rhea" id="RHEA-COMP:10698"/>
        <dbReference type="Rhea" id="RHEA-COMP:10700"/>
        <dbReference type="Rhea" id="RHEA-COMP:12313"/>
        <dbReference type="Rhea" id="RHEA-COMP:12315"/>
        <dbReference type="ChEBI" id="CHEBI:15377"/>
        <dbReference type="ChEBI" id="CHEBI:16044"/>
        <dbReference type="ChEBI" id="CHEBI:29950"/>
        <dbReference type="ChEBI" id="CHEBI:44120"/>
        <dbReference type="ChEBI" id="CHEBI:50058"/>
        <dbReference type="EC" id="1.8.4.11"/>
    </reaction>
</comment>
<dbReference type="RefSeq" id="WP_345717931.1">
    <property type="nucleotide sequence ID" value="NZ_BAABFP010000007.1"/>
</dbReference>
<dbReference type="Gene3D" id="3.30.1060.10">
    <property type="entry name" value="Peptide methionine sulphoxide reductase MsrA"/>
    <property type="match status" value="1"/>
</dbReference>
<comment type="catalytic activity">
    <reaction evidence="3 4">
        <text>[thioredoxin]-disulfide + L-methionine + H2O = L-methionine (S)-S-oxide + [thioredoxin]-dithiol</text>
        <dbReference type="Rhea" id="RHEA:19993"/>
        <dbReference type="Rhea" id="RHEA-COMP:10698"/>
        <dbReference type="Rhea" id="RHEA-COMP:10700"/>
        <dbReference type="ChEBI" id="CHEBI:15377"/>
        <dbReference type="ChEBI" id="CHEBI:29950"/>
        <dbReference type="ChEBI" id="CHEBI:50058"/>
        <dbReference type="ChEBI" id="CHEBI:57844"/>
        <dbReference type="ChEBI" id="CHEBI:58772"/>
        <dbReference type="EC" id="1.8.4.11"/>
    </reaction>
</comment>
<dbReference type="EC" id="1.8.4.11" evidence="4"/>
<keyword evidence="7" id="KW-1185">Reference proteome</keyword>
<evidence type="ECO:0000256" key="2">
    <source>
        <dbReference type="ARBA" id="ARBA00047806"/>
    </source>
</evidence>
<reference evidence="7" key="1">
    <citation type="journal article" date="2019" name="Int. J. Syst. Evol. Microbiol.">
        <title>The Global Catalogue of Microorganisms (GCM) 10K type strain sequencing project: providing services to taxonomists for standard genome sequencing and annotation.</title>
        <authorList>
            <consortium name="The Broad Institute Genomics Platform"/>
            <consortium name="The Broad Institute Genome Sequencing Center for Infectious Disease"/>
            <person name="Wu L."/>
            <person name="Ma J."/>
        </authorList>
    </citation>
    <scope>NUCLEOTIDE SEQUENCE [LARGE SCALE GENOMIC DNA]</scope>
    <source>
        <strain evidence="7">KACC 14249</strain>
    </source>
</reference>
<name>A0ABW1JIU8_9ACTN</name>
<dbReference type="Proteomes" id="UP001596189">
    <property type="component" value="Unassembled WGS sequence"/>
</dbReference>
<feature type="domain" description="Peptide methionine sulphoxide reductase MsrA" evidence="5">
    <location>
        <begin position="40"/>
        <end position="195"/>
    </location>
</feature>
<evidence type="ECO:0000313" key="7">
    <source>
        <dbReference type="Proteomes" id="UP001596189"/>
    </source>
</evidence>
<gene>
    <name evidence="4 6" type="primary">msrA</name>
    <name evidence="6" type="ORF">ACFQDO_17210</name>
</gene>
<keyword evidence="1 4" id="KW-0560">Oxidoreductase</keyword>
<evidence type="ECO:0000256" key="3">
    <source>
        <dbReference type="ARBA" id="ARBA00048782"/>
    </source>
</evidence>
<evidence type="ECO:0000256" key="1">
    <source>
        <dbReference type="ARBA" id="ARBA00023002"/>
    </source>
</evidence>
<dbReference type="InterPro" id="IPR050162">
    <property type="entry name" value="MsrA_MetSO_reductase"/>
</dbReference>
<evidence type="ECO:0000313" key="6">
    <source>
        <dbReference type="EMBL" id="MFC6008875.1"/>
    </source>
</evidence>
<dbReference type="Pfam" id="PF01625">
    <property type="entry name" value="PMSR"/>
    <property type="match status" value="1"/>
</dbReference>
<dbReference type="PANTHER" id="PTHR42799">
    <property type="entry name" value="MITOCHONDRIAL PEPTIDE METHIONINE SULFOXIDE REDUCTASE"/>
    <property type="match status" value="1"/>
</dbReference>
<accession>A0ABW1JIU8</accession>
<organism evidence="6 7">
    <name type="scientific">Angustibacter luteus</name>
    <dbReference type="NCBI Taxonomy" id="658456"/>
    <lineage>
        <taxon>Bacteria</taxon>
        <taxon>Bacillati</taxon>
        <taxon>Actinomycetota</taxon>
        <taxon>Actinomycetes</taxon>
        <taxon>Kineosporiales</taxon>
        <taxon>Kineosporiaceae</taxon>
    </lineage>
</organism>
<protein>
    <recommendedName>
        <fullName evidence="4">Peptide methionine sulfoxide reductase MsrA</fullName>
        <shortName evidence="4">Protein-methionine-S-oxide reductase</shortName>
        <ecNumber evidence="4">1.8.4.11</ecNumber>
    </recommendedName>
    <alternativeName>
        <fullName evidence="4">Peptide-methionine (S)-S-oxide reductase</fullName>
        <shortName evidence="4">Peptide Met(O) reductase</shortName>
    </alternativeName>
</protein>
<comment type="caution">
    <text evidence="6">The sequence shown here is derived from an EMBL/GenBank/DDBJ whole genome shotgun (WGS) entry which is preliminary data.</text>
</comment>
<evidence type="ECO:0000259" key="5">
    <source>
        <dbReference type="Pfam" id="PF01625"/>
    </source>
</evidence>
<dbReference type="PANTHER" id="PTHR42799:SF2">
    <property type="entry name" value="MITOCHONDRIAL PEPTIDE METHIONINE SULFOXIDE REDUCTASE"/>
    <property type="match status" value="1"/>
</dbReference>
<comment type="similarity">
    <text evidence="4">Belongs to the MsrA Met sulfoxide reductase family.</text>
</comment>
<proteinExistence type="inferred from homology"/>
<dbReference type="NCBIfam" id="TIGR00401">
    <property type="entry name" value="msrA"/>
    <property type="match status" value="1"/>
</dbReference>
<sequence>MITADEALPGRASTPYPVPETHAVLGTPLKGPWPEGTAVLYIAMGCFWGAERIFWQTPGVVTTAAGYQGGITPNPTYDETCTGRTGHTEAVLVAYDPTQVSTAELLKTFWESHDPTQGFRQGNDRGTQYRSAIYWTTDEQRELIEQSKAAYQESLRAKGFGDITTDIRPVSEAGEFYYAEDYHQQYLYKVPNGYCGIGGTGAVCPMPGAGPAA</sequence>
<dbReference type="SUPFAM" id="SSF55068">
    <property type="entry name" value="Peptide methionine sulfoxide reductase"/>
    <property type="match status" value="1"/>
</dbReference>
<dbReference type="HAMAP" id="MF_01401">
    <property type="entry name" value="MsrA"/>
    <property type="match status" value="1"/>
</dbReference>
<dbReference type="GO" id="GO:0008113">
    <property type="term" value="F:peptide-methionine (S)-S-oxide reductase activity"/>
    <property type="evidence" value="ECO:0007669"/>
    <property type="project" value="UniProtKB-EC"/>
</dbReference>
<dbReference type="EMBL" id="JBHSRD010000008">
    <property type="protein sequence ID" value="MFC6008875.1"/>
    <property type="molecule type" value="Genomic_DNA"/>
</dbReference>